<accession>A0A7C9RK30</accession>
<evidence type="ECO:0000313" key="3">
    <source>
        <dbReference type="Proteomes" id="UP000480266"/>
    </source>
</evidence>
<evidence type="ECO:0000256" key="1">
    <source>
        <dbReference type="SAM" id="SignalP"/>
    </source>
</evidence>
<feature type="chain" id="PRO_5028901727" description="TolC family protein" evidence="1">
    <location>
        <begin position="18"/>
        <end position="336"/>
    </location>
</feature>
<dbReference type="EMBL" id="JAAMRR010001365">
    <property type="protein sequence ID" value="NGX98678.1"/>
    <property type="molecule type" value="Genomic_DNA"/>
</dbReference>
<gene>
    <name evidence="2" type="ORF">G4V63_26770</name>
</gene>
<protein>
    <recommendedName>
        <fullName evidence="4">TolC family protein</fullName>
    </recommendedName>
</protein>
<dbReference type="AlphaFoldDB" id="A0A7C9RK30"/>
<organism evidence="2 3">
    <name type="scientific">Candidatus Afipia apatlaquensis</name>
    <dbReference type="NCBI Taxonomy" id="2712852"/>
    <lineage>
        <taxon>Bacteria</taxon>
        <taxon>Pseudomonadati</taxon>
        <taxon>Pseudomonadota</taxon>
        <taxon>Alphaproteobacteria</taxon>
        <taxon>Hyphomicrobiales</taxon>
        <taxon>Nitrobacteraceae</taxon>
        <taxon>Afipia</taxon>
    </lineage>
</organism>
<evidence type="ECO:0008006" key="4">
    <source>
        <dbReference type="Google" id="ProtNLM"/>
    </source>
</evidence>
<reference evidence="2" key="1">
    <citation type="submission" date="2020-02" db="EMBL/GenBank/DDBJ databases">
        <title>Draft genome sequence of Candidatus Afipia apatlaquensis IBT-C3, a potential strain for decolorization of textile dyes.</title>
        <authorList>
            <person name="Sanchez-Reyes A."/>
            <person name="Breton-Deval L."/>
            <person name="Mangelson H."/>
            <person name="Sanchez-Flores A."/>
        </authorList>
    </citation>
    <scope>NUCLEOTIDE SEQUENCE [LARGE SCALE GENOMIC DNA]</scope>
    <source>
        <strain evidence="2">IBT-C3</strain>
    </source>
</reference>
<sequence length="336" mass="35101">MKYLGLVLCLACLAGCAGLPEAEKASQLGDAITASGKLVRDTIASNRTNAIRNGEEVQASKLLRSKEVRPSPSEVAMASRANVQPVAGSPDADAKAAFEKAKAQQLAAKQAGLAFTLADAPTSQINGLQNSAQMQAAKALEGYGDALKKAIDEGMIEKLEQASVKLGDAVGNIVTAASPLSAPIAGPGLKVGSRIAGFLMGNAYANEIQAIIVARNKDVIAVAGLLKQDMALVADSVKRQADFFEIQRKANLQLIGQDPNVTRLQLYNEYYTARKEAGTMRATAVAAAKYAEVLDALVEAHAAVAAADPNSELFLKRFVVLADDLAALIKAAKKEA</sequence>
<name>A0A7C9RK30_9BRAD</name>
<feature type="signal peptide" evidence="1">
    <location>
        <begin position="1"/>
        <end position="17"/>
    </location>
</feature>
<keyword evidence="1" id="KW-0732">Signal</keyword>
<proteinExistence type="predicted"/>
<dbReference type="Proteomes" id="UP000480266">
    <property type="component" value="Unassembled WGS sequence"/>
</dbReference>
<evidence type="ECO:0000313" key="2">
    <source>
        <dbReference type="EMBL" id="NGX98678.1"/>
    </source>
</evidence>
<keyword evidence="3" id="KW-1185">Reference proteome</keyword>
<comment type="caution">
    <text evidence="2">The sequence shown here is derived from an EMBL/GenBank/DDBJ whole genome shotgun (WGS) entry which is preliminary data.</text>
</comment>